<sequence length="70" mass="7617">MKIKRFKLNVLSQEELQEKEMNAIIGGNSCGCACSFAGQGGSSTNDNASANYQSGYVSNTKCNYVILRSW</sequence>
<accession>F8N9Z7</accession>
<evidence type="ECO:0000313" key="1">
    <source>
        <dbReference type="EMBL" id="EGN57814.1"/>
    </source>
</evidence>
<protein>
    <submittedName>
        <fullName evidence="1">Bacteriocin-type signal sequence</fullName>
    </submittedName>
</protein>
<dbReference type="EMBL" id="GL945017">
    <property type="protein sequence ID" value="EGN57814.1"/>
    <property type="molecule type" value="Genomic_DNA"/>
</dbReference>
<dbReference type="InterPro" id="IPR010133">
    <property type="entry name" value="Bacteriocin_signal_seq"/>
</dbReference>
<dbReference type="eggNOG" id="ENOG5030Z5W">
    <property type="taxonomic scope" value="Bacteria"/>
</dbReference>
<dbReference type="AlphaFoldDB" id="F8N9Z7"/>
<dbReference type="RefSeq" id="WP_007575625.1">
    <property type="nucleotide sequence ID" value="NZ_BPTS01000002.1"/>
</dbReference>
<organism evidence="1 2">
    <name type="scientific">Hallella multisaccharivorax DSM 17128</name>
    <dbReference type="NCBI Taxonomy" id="688246"/>
    <lineage>
        <taxon>Bacteria</taxon>
        <taxon>Pseudomonadati</taxon>
        <taxon>Bacteroidota</taxon>
        <taxon>Bacteroidia</taxon>
        <taxon>Bacteroidales</taxon>
        <taxon>Prevotellaceae</taxon>
        <taxon>Hallella</taxon>
    </lineage>
</organism>
<dbReference type="STRING" id="688246.Premu_2442"/>
<dbReference type="HOGENOM" id="CLU_183862_1_0_10"/>
<name>F8N9Z7_9BACT</name>
<dbReference type="InterPro" id="IPR026408">
    <property type="entry name" value="GG_sam_targ_CFB"/>
</dbReference>
<dbReference type="NCBIfam" id="TIGR04149">
    <property type="entry name" value="GG_sam_targ_CFB"/>
    <property type="match status" value="1"/>
</dbReference>
<reference evidence="2" key="1">
    <citation type="journal article" date="2011" name="Stand. Genomic Sci.">
        <title>Non-contiguous finished genome sequence of the opportunistic oral pathogen Prevotella multisaccharivorax type strain (PPPA20).</title>
        <authorList>
            <person name="Pati A."/>
            <person name="Gronow S."/>
            <person name="Lu M."/>
            <person name="Lapidus A."/>
            <person name="Nolan M."/>
            <person name="Lucas S."/>
            <person name="Hammon N."/>
            <person name="Deshpande S."/>
            <person name="Cheng J.F."/>
            <person name="Tapia R."/>
            <person name="Han C."/>
            <person name="Goodwin L."/>
            <person name="Pitluck S."/>
            <person name="Liolios K."/>
            <person name="Pagani I."/>
            <person name="Mavromatis K."/>
            <person name="Mikhailova N."/>
            <person name="Huntemann M."/>
            <person name="Chen A."/>
            <person name="Palaniappan K."/>
            <person name="Land M."/>
            <person name="Hauser L."/>
            <person name="Detter J.C."/>
            <person name="Brambilla E.M."/>
            <person name="Rohde M."/>
            <person name="Goker M."/>
            <person name="Woyke T."/>
            <person name="Bristow J."/>
            <person name="Eisen J.A."/>
            <person name="Markowitz V."/>
            <person name="Hugenholtz P."/>
            <person name="Kyrpides N.C."/>
            <person name="Klenk H.P."/>
            <person name="Ivanova N."/>
        </authorList>
    </citation>
    <scope>NUCLEOTIDE SEQUENCE [LARGE SCALE GENOMIC DNA]</scope>
    <source>
        <strain evidence="2">DSM 17128</strain>
    </source>
</reference>
<dbReference type="Proteomes" id="UP000002772">
    <property type="component" value="Unassembled WGS sequence"/>
</dbReference>
<dbReference type="OrthoDB" id="1100806at2"/>
<proteinExistence type="predicted"/>
<gene>
    <name evidence="1" type="ORF">Premu_2442</name>
</gene>
<dbReference type="NCBIfam" id="TIGR01847">
    <property type="entry name" value="bacteriocin_sig"/>
    <property type="match status" value="1"/>
</dbReference>
<evidence type="ECO:0000313" key="2">
    <source>
        <dbReference type="Proteomes" id="UP000002772"/>
    </source>
</evidence>
<keyword evidence="2" id="KW-1185">Reference proteome</keyword>